<comment type="caution">
    <text evidence="9">The sequence shown here is derived from an EMBL/GenBank/DDBJ whole genome shotgun (WGS) entry which is preliminary data.</text>
</comment>
<dbReference type="Pfam" id="PF16998">
    <property type="entry name" value="17kDa_Anti_2"/>
    <property type="match status" value="1"/>
</dbReference>
<organism evidence="9 10">
    <name type="scientific">Thalassospira profundimaris</name>
    <dbReference type="NCBI Taxonomy" id="502049"/>
    <lineage>
        <taxon>Bacteria</taxon>
        <taxon>Pseudomonadati</taxon>
        <taxon>Pseudomonadota</taxon>
        <taxon>Alphaproteobacteria</taxon>
        <taxon>Rhodospirillales</taxon>
        <taxon>Thalassospiraceae</taxon>
        <taxon>Thalassospira</taxon>
    </lineage>
</organism>
<evidence type="ECO:0000256" key="2">
    <source>
        <dbReference type="ARBA" id="ARBA00008681"/>
    </source>
</evidence>
<reference evidence="9 10" key="1">
    <citation type="submission" date="2014-07" db="EMBL/GenBank/DDBJ databases">
        <title>Draft genome sequence of Thalassospira profundimaris 35.</title>
        <authorList>
            <person name="Lai Q."/>
            <person name="Shao Z."/>
        </authorList>
    </citation>
    <scope>NUCLEOTIDE SEQUENCE [LARGE SCALE GENOMIC DNA]</scope>
    <source>
        <strain evidence="9 10">35</strain>
    </source>
</reference>
<keyword evidence="6" id="KW-0732">Signal</keyword>
<dbReference type="GO" id="GO:0009279">
    <property type="term" value="C:cell outer membrane"/>
    <property type="evidence" value="ECO:0007669"/>
    <property type="project" value="UniProtKB-SubCell"/>
</dbReference>
<dbReference type="AlphaFoldDB" id="A0A367W0J5"/>
<evidence type="ECO:0000256" key="5">
    <source>
        <dbReference type="SAM" id="MobiDB-lite"/>
    </source>
</evidence>
<evidence type="ECO:0000256" key="3">
    <source>
        <dbReference type="ARBA" id="ARBA00015281"/>
    </source>
</evidence>
<comment type="similarity">
    <text evidence="2">Belongs to the rickettsiale 17 kDa surface antigen family.</text>
</comment>
<evidence type="ECO:0000256" key="1">
    <source>
        <dbReference type="ARBA" id="ARBA00004459"/>
    </source>
</evidence>
<dbReference type="Proteomes" id="UP000253226">
    <property type="component" value="Unassembled WGS sequence"/>
</dbReference>
<protein>
    <recommendedName>
        <fullName evidence="3">17 kDa surface antigen</fullName>
    </recommendedName>
</protein>
<evidence type="ECO:0000256" key="4">
    <source>
        <dbReference type="ARBA" id="ARBA00023288"/>
    </source>
</evidence>
<accession>A0A367W0J5</accession>
<name>A0A367W0J5_9PROT</name>
<evidence type="ECO:0000313" key="10">
    <source>
        <dbReference type="Proteomes" id="UP000253226"/>
    </source>
</evidence>
<dbReference type="InterPro" id="IPR008816">
    <property type="entry name" value="Gly_zipper_2TM_dom"/>
</dbReference>
<evidence type="ECO:0000256" key="6">
    <source>
        <dbReference type="SAM" id="SignalP"/>
    </source>
</evidence>
<sequence length="198" mass="21083">MMRKLILFAAALSLAAPIGIATPAKADPPPWAPAHGYRAKQHDRHGDKHRYKKQYRNDMFVSNGSFLQCNRDMIGALVGAGSGAALGSTIGKGDGRTAAIIGGAILGMLGGYNIGQSLDQSDRACTGYTLQNVPDGRSVRWLNPDSGTSYNVVPTRSWENANGTYCREYSATADIGGKQAETYGTACRQPDGSWKIVS</sequence>
<gene>
    <name evidence="9" type="ORF">TH19_18395</name>
</gene>
<comment type="subcellular location">
    <subcellularLocation>
        <location evidence="1">Cell outer membrane</location>
        <topology evidence="1">Lipid-anchor</topology>
    </subcellularLocation>
</comment>
<evidence type="ECO:0000259" key="7">
    <source>
        <dbReference type="Pfam" id="PF05433"/>
    </source>
</evidence>
<dbReference type="RefSeq" id="WP_114103724.1">
    <property type="nucleotide sequence ID" value="NZ_JPWF01000014.1"/>
</dbReference>
<keyword evidence="4" id="KW-0449">Lipoprotein</keyword>
<dbReference type="Pfam" id="PF05433">
    <property type="entry name" value="Rick_17kDa_Anti"/>
    <property type="match status" value="1"/>
</dbReference>
<feature type="domain" description="Glycine zipper 2TM" evidence="7">
    <location>
        <begin position="74"/>
        <end position="115"/>
    </location>
</feature>
<feature type="signal peptide" evidence="6">
    <location>
        <begin position="1"/>
        <end position="26"/>
    </location>
</feature>
<evidence type="ECO:0000313" key="9">
    <source>
        <dbReference type="EMBL" id="RCK32879.1"/>
    </source>
</evidence>
<feature type="domain" description="Surface antigen" evidence="8">
    <location>
        <begin position="137"/>
        <end position="197"/>
    </location>
</feature>
<dbReference type="OrthoDB" id="5402098at2"/>
<dbReference type="InterPro" id="IPR032635">
    <property type="entry name" value="Anti_2"/>
</dbReference>
<feature type="region of interest" description="Disordered" evidence="5">
    <location>
        <begin position="27"/>
        <end position="47"/>
    </location>
</feature>
<dbReference type="EMBL" id="JPWF01000014">
    <property type="protein sequence ID" value="RCK32879.1"/>
    <property type="molecule type" value="Genomic_DNA"/>
</dbReference>
<evidence type="ECO:0000259" key="8">
    <source>
        <dbReference type="Pfam" id="PF16998"/>
    </source>
</evidence>
<proteinExistence type="inferred from homology"/>
<feature type="compositionally biased region" description="Basic residues" evidence="5">
    <location>
        <begin position="37"/>
        <end position="47"/>
    </location>
</feature>
<feature type="chain" id="PRO_5016562430" description="17 kDa surface antigen" evidence="6">
    <location>
        <begin position="27"/>
        <end position="198"/>
    </location>
</feature>